<feature type="signal peptide" evidence="1">
    <location>
        <begin position="1"/>
        <end position="24"/>
    </location>
</feature>
<organism evidence="2 3">
    <name type="scientific">Tigheibacillus jepli</name>
    <dbReference type="NCBI Taxonomy" id="3035914"/>
    <lineage>
        <taxon>Bacteria</taxon>
        <taxon>Bacillati</taxon>
        <taxon>Bacillota</taxon>
        <taxon>Bacilli</taxon>
        <taxon>Bacillales</taxon>
        <taxon>Bacillaceae</taxon>
        <taxon>Tigheibacillus</taxon>
    </lineage>
</organism>
<dbReference type="EMBL" id="JAROCA020000001">
    <property type="protein sequence ID" value="MDY0406061.1"/>
    <property type="molecule type" value="Genomic_DNA"/>
</dbReference>
<keyword evidence="1" id="KW-0732">Signal</keyword>
<dbReference type="Proteomes" id="UP001228376">
    <property type="component" value="Unassembled WGS sequence"/>
</dbReference>
<keyword evidence="3" id="KW-1185">Reference proteome</keyword>
<name>A0ABU5CJF4_9BACI</name>
<accession>A0ABU5CJF4</accession>
<dbReference type="InterPro" id="IPR052913">
    <property type="entry name" value="Glycopeptide_resist_protein"/>
</dbReference>
<feature type="chain" id="PRO_5046629876" evidence="1">
    <location>
        <begin position="25"/>
        <end position="287"/>
    </location>
</feature>
<dbReference type="RefSeq" id="WP_306067436.1">
    <property type="nucleotide sequence ID" value="NZ_JAROCA020000001.1"/>
</dbReference>
<gene>
    <name evidence="2" type="ORF">P5G51_012270</name>
</gene>
<evidence type="ECO:0000313" key="3">
    <source>
        <dbReference type="Proteomes" id="UP001228376"/>
    </source>
</evidence>
<protein>
    <submittedName>
        <fullName evidence="2">VanW family protein</fullName>
    </submittedName>
</protein>
<comment type="caution">
    <text evidence="2">The sequence shown here is derived from an EMBL/GenBank/DDBJ whole genome shotgun (WGS) entry which is preliminary data.</text>
</comment>
<evidence type="ECO:0000313" key="2">
    <source>
        <dbReference type="EMBL" id="MDY0406061.1"/>
    </source>
</evidence>
<dbReference type="InterPro" id="IPR007391">
    <property type="entry name" value="Vancomycin_resist_VanW"/>
</dbReference>
<reference evidence="2 3" key="1">
    <citation type="submission" date="2023-10" db="EMBL/GenBank/DDBJ databases">
        <title>179-bfca-hs.</title>
        <authorList>
            <person name="Miliotis G."/>
            <person name="Sengupta P."/>
            <person name="Hameed A."/>
            <person name="Chuvochina M."/>
            <person name="Mcdonagh F."/>
            <person name="Simpson A.C."/>
            <person name="Singh N.K."/>
            <person name="Rekha P.D."/>
            <person name="Raman K."/>
            <person name="Hugenholtz P."/>
            <person name="Venkateswaran K."/>
        </authorList>
    </citation>
    <scope>NUCLEOTIDE SEQUENCE [LARGE SCALE GENOMIC DNA]</scope>
    <source>
        <strain evidence="2 3">179-BFC-A-HS</strain>
    </source>
</reference>
<evidence type="ECO:0000256" key="1">
    <source>
        <dbReference type="SAM" id="SignalP"/>
    </source>
</evidence>
<dbReference type="Pfam" id="PF04294">
    <property type="entry name" value="VanW"/>
    <property type="match status" value="1"/>
</dbReference>
<proteinExistence type="predicted"/>
<dbReference type="PANTHER" id="PTHR35788:SF1">
    <property type="entry name" value="EXPORTED PROTEIN"/>
    <property type="match status" value="1"/>
</dbReference>
<dbReference type="PANTHER" id="PTHR35788">
    <property type="entry name" value="EXPORTED PROTEIN-RELATED"/>
    <property type="match status" value="1"/>
</dbReference>
<sequence length="287" mass="32562">MKKITWTGVIVLCIFLWPQQSASAQTSFIVRDKNMSETILRDDFSLPATNHMFMDMHKFRLLLKRLGEQVYEKPINASLDERMEIIPEKAGNALDTERFVQAFQQFFYTNKSNNIVVPKKVIYPKVDSELLANISTTKIKSYSTFYKPGNKERSHNISLAIKAINNQVVIPGETFSFNKIVGKRTKERGYKRAPVIVRGELSEDIGGGICQVSSTLFNAVHLNGIQIVERYSHSRKVPYVPPGKDATVSWWGPDFVFKNNYKQPILVRAHAANGRVTVAIYASDSLQ</sequence>